<dbReference type="EMBL" id="CADIKL010000006">
    <property type="protein sequence ID" value="CAB3783482.1"/>
    <property type="molecule type" value="Genomic_DNA"/>
</dbReference>
<feature type="active site" evidence="7">
    <location>
        <position position="110"/>
    </location>
</feature>
<dbReference type="PANTHER" id="PTHR35333">
    <property type="entry name" value="BETA-LACTAMASE"/>
    <property type="match status" value="1"/>
</dbReference>
<evidence type="ECO:0000256" key="10">
    <source>
        <dbReference type="SAM" id="SignalP"/>
    </source>
</evidence>
<dbReference type="AlphaFoldDB" id="A0A6J5FMK1"/>
<dbReference type="RefSeq" id="WP_175194652.1">
    <property type="nucleotide sequence ID" value="NZ_CADIKL010000006.1"/>
</dbReference>
<proteinExistence type="inferred from homology"/>
<keyword evidence="4" id="KW-0133">Cell shape</keyword>
<comment type="similarity">
    <text evidence="1 9">Belongs to the peptidase S11 family.</text>
</comment>
<dbReference type="GO" id="GO:0008360">
    <property type="term" value="P:regulation of cell shape"/>
    <property type="evidence" value="ECO:0007669"/>
    <property type="project" value="UniProtKB-KW"/>
</dbReference>
<dbReference type="GO" id="GO:0006508">
    <property type="term" value="P:proteolysis"/>
    <property type="evidence" value="ECO:0007669"/>
    <property type="project" value="InterPro"/>
</dbReference>
<dbReference type="InterPro" id="IPR012338">
    <property type="entry name" value="Beta-lactam/transpept-like"/>
</dbReference>
<evidence type="ECO:0000256" key="6">
    <source>
        <dbReference type="ARBA" id="ARBA00023316"/>
    </source>
</evidence>
<keyword evidence="3" id="KW-0378">Hydrolase</keyword>
<keyword evidence="5" id="KW-0573">Peptidoglycan synthesis</keyword>
<gene>
    <name evidence="12" type="ORF">LMG28688_01656</name>
</gene>
<dbReference type="InterPro" id="IPR000871">
    <property type="entry name" value="Beta-lactam_class-A"/>
</dbReference>
<evidence type="ECO:0000256" key="9">
    <source>
        <dbReference type="RuleBase" id="RU004016"/>
    </source>
</evidence>
<feature type="domain" description="Peptidase S11 D-alanyl-D-alanine carboxypeptidase A N-terminal" evidence="11">
    <location>
        <begin position="20"/>
        <end position="245"/>
    </location>
</feature>
<dbReference type="GO" id="GO:0008800">
    <property type="term" value="F:beta-lactamase activity"/>
    <property type="evidence" value="ECO:0007669"/>
    <property type="project" value="InterPro"/>
</dbReference>
<feature type="binding site" evidence="8">
    <location>
        <position position="215"/>
    </location>
    <ligand>
        <name>substrate</name>
    </ligand>
</feature>
<feature type="active site" description="Acyl-ester intermediate" evidence="7">
    <location>
        <position position="53"/>
    </location>
</feature>
<feature type="active site" description="Proton acceptor" evidence="7">
    <location>
        <position position="56"/>
    </location>
</feature>
<dbReference type="InterPro" id="IPR018044">
    <property type="entry name" value="Peptidase_S11"/>
</dbReference>
<evidence type="ECO:0000256" key="4">
    <source>
        <dbReference type="ARBA" id="ARBA00022960"/>
    </source>
</evidence>
<keyword evidence="6" id="KW-0961">Cell wall biogenesis/degradation</keyword>
<feature type="signal peptide" evidence="10">
    <location>
        <begin position="1"/>
        <end position="19"/>
    </location>
</feature>
<dbReference type="SUPFAM" id="SSF56601">
    <property type="entry name" value="beta-lactamase/transpeptidase-like"/>
    <property type="match status" value="1"/>
</dbReference>
<dbReference type="GO" id="GO:0009002">
    <property type="term" value="F:serine-type D-Ala-D-Ala carboxypeptidase activity"/>
    <property type="evidence" value="ECO:0007669"/>
    <property type="project" value="InterPro"/>
</dbReference>
<reference evidence="12 13" key="1">
    <citation type="submission" date="2020-04" db="EMBL/GenBank/DDBJ databases">
        <authorList>
            <person name="De Canck E."/>
        </authorList>
    </citation>
    <scope>NUCLEOTIDE SEQUENCE [LARGE SCALE GENOMIC DNA]</scope>
    <source>
        <strain evidence="12 13">LMG 28688</strain>
    </source>
</reference>
<name>A0A6J5FMK1_9BURK</name>
<evidence type="ECO:0000256" key="2">
    <source>
        <dbReference type="ARBA" id="ARBA00022729"/>
    </source>
</evidence>
<evidence type="ECO:0000256" key="3">
    <source>
        <dbReference type="ARBA" id="ARBA00022801"/>
    </source>
</evidence>
<dbReference type="Gene3D" id="3.40.710.10">
    <property type="entry name" value="DD-peptidase/beta-lactamase superfamily"/>
    <property type="match status" value="1"/>
</dbReference>
<feature type="chain" id="PRO_5026890541" description="Peptidase S11 D-alanyl-D-alanine carboxypeptidase A N-terminal domain-containing protein" evidence="10">
    <location>
        <begin position="20"/>
        <end position="330"/>
    </location>
</feature>
<dbReference type="PRINTS" id="PR00725">
    <property type="entry name" value="DADACBPTASE1"/>
</dbReference>
<evidence type="ECO:0000313" key="12">
    <source>
        <dbReference type="EMBL" id="CAB3783482.1"/>
    </source>
</evidence>
<dbReference type="Proteomes" id="UP000494119">
    <property type="component" value="Unassembled WGS sequence"/>
</dbReference>
<dbReference type="InterPro" id="IPR001967">
    <property type="entry name" value="Peptidase_S11_N"/>
</dbReference>
<evidence type="ECO:0000256" key="5">
    <source>
        <dbReference type="ARBA" id="ARBA00022984"/>
    </source>
</evidence>
<dbReference type="PANTHER" id="PTHR35333:SF3">
    <property type="entry name" value="BETA-LACTAMASE-TYPE TRANSPEPTIDASE FOLD CONTAINING PROTEIN"/>
    <property type="match status" value="1"/>
</dbReference>
<evidence type="ECO:0000256" key="1">
    <source>
        <dbReference type="ARBA" id="ARBA00007164"/>
    </source>
</evidence>
<keyword evidence="2 10" id="KW-0732">Signal</keyword>
<organism evidence="12 13">
    <name type="scientific">Paraburkholderia caffeinitolerans</name>
    <dbReference type="NCBI Taxonomy" id="1723730"/>
    <lineage>
        <taxon>Bacteria</taxon>
        <taxon>Pseudomonadati</taxon>
        <taxon>Pseudomonadota</taxon>
        <taxon>Betaproteobacteria</taxon>
        <taxon>Burkholderiales</taxon>
        <taxon>Burkholderiaceae</taxon>
        <taxon>Paraburkholderia</taxon>
    </lineage>
</organism>
<keyword evidence="13" id="KW-1185">Reference proteome</keyword>
<dbReference type="GO" id="GO:0046677">
    <property type="term" value="P:response to antibiotic"/>
    <property type="evidence" value="ECO:0007669"/>
    <property type="project" value="InterPro"/>
</dbReference>
<evidence type="ECO:0000313" key="13">
    <source>
        <dbReference type="Proteomes" id="UP000494119"/>
    </source>
</evidence>
<dbReference type="GO" id="GO:0030655">
    <property type="term" value="P:beta-lactam antibiotic catabolic process"/>
    <property type="evidence" value="ECO:0007669"/>
    <property type="project" value="InterPro"/>
</dbReference>
<evidence type="ECO:0000256" key="8">
    <source>
        <dbReference type="PIRSR" id="PIRSR618044-2"/>
    </source>
</evidence>
<evidence type="ECO:0000259" key="11">
    <source>
        <dbReference type="Pfam" id="PF00768"/>
    </source>
</evidence>
<dbReference type="GO" id="GO:0009252">
    <property type="term" value="P:peptidoglycan biosynthetic process"/>
    <property type="evidence" value="ECO:0007669"/>
    <property type="project" value="UniProtKB-KW"/>
</dbReference>
<dbReference type="GO" id="GO:0071555">
    <property type="term" value="P:cell wall organization"/>
    <property type="evidence" value="ECO:0007669"/>
    <property type="project" value="UniProtKB-KW"/>
</dbReference>
<evidence type="ECO:0000256" key="7">
    <source>
        <dbReference type="PIRSR" id="PIRSR618044-1"/>
    </source>
</evidence>
<protein>
    <recommendedName>
        <fullName evidence="11">Peptidase S11 D-alanyl-D-alanine carboxypeptidase A N-terminal domain-containing protein</fullName>
    </recommendedName>
</protein>
<sequence>MKPFLGALVLASAPFVAWAQTPFLYSHSAIVYDVGSGKVLLEKNADDAQPIASLTKLMTAMVVLDSAQPLGDEVSVDDDDIDRLKHSGSRLPTGVSLERGEMLRLALMASENRAASALSRAFPGGRPAFIRRMNEKARALHMANTHFDDPSGLSPGNLSTARDVVKMATAASLYPLISEYTTLPRYEEQIGTRTRFYHNTDPIVRSADWDVLVAKTGYIRESGRCIVVDANMPGGQVMIALLGSQTSWGRSADLVTIRRWLNGDATPVVAPHWYADARPHHRHLMLARSHRVNARFASYRSASASGAHWQTIRHHAGKREHRTFVAASAS</sequence>
<accession>A0A6J5FMK1</accession>
<dbReference type="Pfam" id="PF00768">
    <property type="entry name" value="Peptidase_S11"/>
    <property type="match status" value="1"/>
</dbReference>